<protein>
    <recommendedName>
        <fullName evidence="1">Ig-like domain-containing protein</fullName>
    </recommendedName>
</protein>
<evidence type="ECO:0000313" key="2">
    <source>
        <dbReference type="EMBL" id="CAI9596207.1"/>
    </source>
</evidence>
<dbReference type="InterPro" id="IPR055229">
    <property type="entry name" value="VEGFR1-3_5th"/>
</dbReference>
<dbReference type="InterPro" id="IPR050958">
    <property type="entry name" value="Cell_Adh-Cytoskel_Orgn"/>
</dbReference>
<name>A0ABN9FH25_9NEOB</name>
<organism evidence="2 3">
    <name type="scientific">Staurois parvus</name>
    <dbReference type="NCBI Taxonomy" id="386267"/>
    <lineage>
        <taxon>Eukaryota</taxon>
        <taxon>Metazoa</taxon>
        <taxon>Chordata</taxon>
        <taxon>Craniata</taxon>
        <taxon>Vertebrata</taxon>
        <taxon>Euteleostomi</taxon>
        <taxon>Amphibia</taxon>
        <taxon>Batrachia</taxon>
        <taxon>Anura</taxon>
        <taxon>Neobatrachia</taxon>
        <taxon>Ranoidea</taxon>
        <taxon>Ranidae</taxon>
        <taxon>Staurois</taxon>
    </lineage>
</organism>
<accession>A0ABN9FH25</accession>
<gene>
    <name evidence="2" type="ORF">SPARVUS_LOCUS12037883</name>
</gene>
<feature type="non-terminal residue" evidence="2">
    <location>
        <position position="1"/>
    </location>
</feature>
<feature type="non-terminal residue" evidence="2">
    <location>
        <position position="180"/>
    </location>
</feature>
<dbReference type="PROSITE" id="PS50835">
    <property type="entry name" value="IG_LIKE"/>
    <property type="match status" value="1"/>
</dbReference>
<dbReference type="Proteomes" id="UP001162483">
    <property type="component" value="Unassembled WGS sequence"/>
</dbReference>
<keyword evidence="3" id="KW-1185">Reference proteome</keyword>
<dbReference type="InterPro" id="IPR007110">
    <property type="entry name" value="Ig-like_dom"/>
</dbReference>
<comment type="caution">
    <text evidence="2">The sequence shown here is derived from an EMBL/GenBank/DDBJ whole genome shotgun (WGS) entry which is preliminary data.</text>
</comment>
<dbReference type="Gene3D" id="2.60.40.10">
    <property type="entry name" value="Immunoglobulins"/>
    <property type="match status" value="1"/>
</dbReference>
<dbReference type="InterPro" id="IPR036179">
    <property type="entry name" value="Ig-like_dom_sf"/>
</dbReference>
<dbReference type="PANTHER" id="PTHR45080">
    <property type="entry name" value="CONTACTIN 5"/>
    <property type="match status" value="1"/>
</dbReference>
<dbReference type="Pfam" id="PF22971">
    <property type="entry name" value="Ig_VEGFR-1-like_5th"/>
    <property type="match status" value="1"/>
</dbReference>
<sequence length="180" mass="20697">GKPITFSSTYGKYGQSLHFLQIREVVEQDAGRYTLVLKNEQAELVEQVTLRLAVNVPPQIHEKETSSPNIYAQGSQHVLTCTVFGVPAPTSIQWQWRPWTPCRVYSRRSVVRQRSSRRHQRDRMPECKDWKDVTLDGDVNSIESIETWSEFVEGRNKTVSKLVIQKANLSIMYKCSASNK</sequence>
<dbReference type="SUPFAM" id="SSF48726">
    <property type="entry name" value="Immunoglobulin"/>
    <property type="match status" value="2"/>
</dbReference>
<dbReference type="EMBL" id="CATNWA010016895">
    <property type="protein sequence ID" value="CAI9596207.1"/>
    <property type="molecule type" value="Genomic_DNA"/>
</dbReference>
<reference evidence="2" key="1">
    <citation type="submission" date="2023-05" db="EMBL/GenBank/DDBJ databases">
        <authorList>
            <person name="Stuckert A."/>
        </authorList>
    </citation>
    <scope>NUCLEOTIDE SEQUENCE</scope>
</reference>
<evidence type="ECO:0000313" key="3">
    <source>
        <dbReference type="Proteomes" id="UP001162483"/>
    </source>
</evidence>
<dbReference type="PRINTS" id="PR01832">
    <property type="entry name" value="VEGFRECEPTOR"/>
</dbReference>
<dbReference type="InterPro" id="IPR013783">
    <property type="entry name" value="Ig-like_fold"/>
</dbReference>
<dbReference type="PANTHER" id="PTHR45080:SF32">
    <property type="entry name" value="MAM DOMAIN CONTAINING GLYCOSYLPHOSPHATIDYLINOSITOL ANCHOR 1"/>
    <property type="match status" value="1"/>
</dbReference>
<evidence type="ECO:0000259" key="1">
    <source>
        <dbReference type="PROSITE" id="PS50835"/>
    </source>
</evidence>
<proteinExistence type="predicted"/>
<feature type="domain" description="Ig-like" evidence="1">
    <location>
        <begin position="58"/>
        <end position="180"/>
    </location>
</feature>